<dbReference type="EMBL" id="AAQR03169684">
    <property type="status" value="NOT_ANNOTATED_CDS"/>
    <property type="molecule type" value="Genomic_DNA"/>
</dbReference>
<dbReference type="Gene3D" id="3.30.505.10">
    <property type="entry name" value="SH2 domain"/>
    <property type="match status" value="1"/>
</dbReference>
<proteinExistence type="predicted"/>
<dbReference type="EMBL" id="AAQR03169689">
    <property type="status" value="NOT_ANNOTATED_CDS"/>
    <property type="molecule type" value="Genomic_DNA"/>
</dbReference>
<dbReference type="PANTHER" id="PTHR14098">
    <property type="entry name" value="SH2 DOMAIN CONTAINING PROTEIN"/>
    <property type="match status" value="1"/>
</dbReference>
<dbReference type="EMBL" id="AAQR03169686">
    <property type="status" value="NOT_ANNOTATED_CDS"/>
    <property type="molecule type" value="Genomic_DNA"/>
</dbReference>
<evidence type="ECO:0000313" key="6">
    <source>
        <dbReference type="Proteomes" id="UP000005225"/>
    </source>
</evidence>
<dbReference type="SMART" id="SM00252">
    <property type="entry name" value="SH2"/>
    <property type="match status" value="1"/>
</dbReference>
<dbReference type="EMBL" id="AAQR03169683">
    <property type="status" value="NOT_ANNOTATED_CDS"/>
    <property type="molecule type" value="Genomic_DNA"/>
</dbReference>
<dbReference type="SUPFAM" id="SSF55550">
    <property type="entry name" value="SH2 domain"/>
    <property type="match status" value="1"/>
</dbReference>
<reference evidence="5" key="3">
    <citation type="submission" date="2025-09" db="UniProtKB">
        <authorList>
            <consortium name="Ensembl"/>
        </authorList>
    </citation>
    <scope>IDENTIFICATION</scope>
</reference>
<evidence type="ECO:0000313" key="5">
    <source>
        <dbReference type="Ensembl" id="ENSOGAP00000010962.2"/>
    </source>
</evidence>
<dbReference type="eggNOG" id="ENOG502S0EU">
    <property type="taxonomic scope" value="Eukaryota"/>
</dbReference>
<feature type="domain" description="SH2" evidence="4">
    <location>
        <begin position="263"/>
        <end position="373"/>
    </location>
</feature>
<evidence type="ECO:0000256" key="2">
    <source>
        <dbReference type="PROSITE-ProRule" id="PRU00191"/>
    </source>
</evidence>
<dbReference type="PRINTS" id="PR00401">
    <property type="entry name" value="SH2DOMAIN"/>
</dbReference>
<dbReference type="InterPro" id="IPR000980">
    <property type="entry name" value="SH2"/>
</dbReference>
<accession>H0X6H9</accession>
<dbReference type="InterPro" id="IPR036860">
    <property type="entry name" value="SH2_dom_sf"/>
</dbReference>
<reference evidence="6" key="1">
    <citation type="submission" date="2011-03" db="EMBL/GenBank/DDBJ databases">
        <title>Version 3 of the genome sequence of Otolemur garnettii (Bushbaby).</title>
        <authorList>
            <consortium name="The Broad Institute Genome Sequencing Platform"/>
            <person name="Di Palma F."/>
            <person name="Johnson J."/>
            <person name="Lander E.S."/>
            <person name="Lindblad-Toh K."/>
            <person name="Jaffe D.B."/>
            <person name="Gnerre S."/>
            <person name="MacCallum I."/>
            <person name="Przybylski D."/>
            <person name="Ribeiro F.J."/>
            <person name="Burton J.N."/>
            <person name="Walker B.J."/>
            <person name="Sharpe T."/>
            <person name="Hall G."/>
        </authorList>
    </citation>
    <scope>NUCLEOTIDE SEQUENCE [LARGE SCALE GENOMIC DNA]</scope>
</reference>
<dbReference type="EMBL" id="AAQR03169688">
    <property type="status" value="NOT_ANNOTATED_CDS"/>
    <property type="molecule type" value="Genomic_DNA"/>
</dbReference>
<evidence type="ECO:0000256" key="1">
    <source>
        <dbReference type="ARBA" id="ARBA00022999"/>
    </source>
</evidence>
<dbReference type="EMBL" id="AAQR03169685">
    <property type="status" value="NOT_ANNOTATED_CDS"/>
    <property type="molecule type" value="Genomic_DNA"/>
</dbReference>
<protein>
    <submittedName>
        <fullName evidence="5">Cytokine dependent hematopoietic cell linker</fullName>
    </submittedName>
</protein>
<feature type="region of interest" description="Disordered" evidence="3">
    <location>
        <begin position="206"/>
        <end position="260"/>
    </location>
</feature>
<dbReference type="GO" id="GO:0007169">
    <property type="term" value="P:cell surface receptor protein tyrosine kinase signaling pathway"/>
    <property type="evidence" value="ECO:0007669"/>
    <property type="project" value="TreeGrafter"/>
</dbReference>
<dbReference type="GO" id="GO:0035556">
    <property type="term" value="P:intracellular signal transduction"/>
    <property type="evidence" value="ECO:0007669"/>
    <property type="project" value="TreeGrafter"/>
</dbReference>
<dbReference type="EMBL" id="AAQR03169687">
    <property type="status" value="NOT_ANNOTATED_CDS"/>
    <property type="molecule type" value="Genomic_DNA"/>
</dbReference>
<dbReference type="STRING" id="30611.ENSOGAP00000010962"/>
<dbReference type="OMA" id="NTGWRKP"/>
<dbReference type="PANTHER" id="PTHR14098:SF2">
    <property type="entry name" value="CYTOKINE-DEPENDENT HEMATOPOIETIC CELL LINKER"/>
    <property type="match status" value="1"/>
</dbReference>
<evidence type="ECO:0000259" key="4">
    <source>
        <dbReference type="PROSITE" id="PS50001"/>
    </source>
</evidence>
<dbReference type="Pfam" id="PF00017">
    <property type="entry name" value="SH2"/>
    <property type="match status" value="1"/>
</dbReference>
<dbReference type="HOGENOM" id="CLU_052668_0_0_1"/>
<dbReference type="FunCoup" id="H0X6H9">
    <property type="interactions" value="391"/>
</dbReference>
<keyword evidence="1 2" id="KW-0727">SH2 domain</keyword>
<dbReference type="FunFam" id="3.30.505.10:FF:000016">
    <property type="entry name" value="B-cell linker protein isoform 2"/>
    <property type="match status" value="1"/>
</dbReference>
<dbReference type="Ensembl" id="ENSOGAT00000012257.2">
    <property type="protein sequence ID" value="ENSOGAP00000010962.2"/>
    <property type="gene ID" value="ENSOGAG00000012251.2"/>
</dbReference>
<dbReference type="AlphaFoldDB" id="H0X6H9"/>
<dbReference type="InParanoid" id="H0X6H9"/>
<evidence type="ECO:0000256" key="3">
    <source>
        <dbReference type="SAM" id="MobiDB-lite"/>
    </source>
</evidence>
<dbReference type="GeneTree" id="ENSGT00940000161846"/>
<keyword evidence="6" id="KW-1185">Reference proteome</keyword>
<organism evidence="5 6">
    <name type="scientific">Otolemur garnettii</name>
    <name type="common">Small-eared galago</name>
    <name type="synonym">Garnett's greater bushbaby</name>
    <dbReference type="NCBI Taxonomy" id="30611"/>
    <lineage>
        <taxon>Eukaryota</taxon>
        <taxon>Metazoa</taxon>
        <taxon>Chordata</taxon>
        <taxon>Craniata</taxon>
        <taxon>Vertebrata</taxon>
        <taxon>Euteleostomi</taxon>
        <taxon>Mammalia</taxon>
        <taxon>Eutheria</taxon>
        <taxon>Euarchontoglires</taxon>
        <taxon>Primates</taxon>
        <taxon>Strepsirrhini</taxon>
        <taxon>Lorisiformes</taxon>
        <taxon>Galagidae</taxon>
        <taxon>Otolemur</taxon>
    </lineage>
</organism>
<dbReference type="GO" id="GO:0005737">
    <property type="term" value="C:cytoplasm"/>
    <property type="evidence" value="ECO:0007669"/>
    <property type="project" value="Ensembl"/>
</dbReference>
<dbReference type="Proteomes" id="UP000005225">
    <property type="component" value="Unassembled WGS sequence"/>
</dbReference>
<dbReference type="PROSITE" id="PS50001">
    <property type="entry name" value="SH2"/>
    <property type="match status" value="1"/>
</dbReference>
<sequence>ERKFAAILDGMKGHSDDDYEDLDLQMVEAWQSMQISPAPPIKESEYADTRYFKGVVDAPLPSNAKTSLPTGVQTWSLQERLDGVQKPIPRDVRSQQVTGDKSIKKNKTPFPPPRPPAALLRKPQPLPREPKSCRSLPPRGPRKHSFCVIKEMLSSLRAPPVLNRLLNKEKIPLLVLQPTSTNSNQRNTNTLPILTFSFSSSFMVRSPSVQDRDPKGSWQPSPPQRCRPPACMGPRGDLPPCDNTGWRKPLPARPGEETAQKEWYVGEHSRRAAEAALMQENKDGTFLVRDCSTKSKAEPYVLVVFYGNKVYNVKIRFLEGNQQFALGTGLRGDEKFDSVEEIIEHYKYFPIILIDGKDKTGSHREQCYLTQPLPRARHLSPP</sequence>
<name>H0X6H9_OTOGA</name>
<reference evidence="5" key="2">
    <citation type="submission" date="2025-08" db="UniProtKB">
        <authorList>
            <consortium name="Ensembl"/>
        </authorList>
    </citation>
    <scope>IDENTIFICATION</scope>
</reference>
<feature type="region of interest" description="Disordered" evidence="3">
    <location>
        <begin position="87"/>
        <end position="141"/>
    </location>
</feature>
<dbReference type="InterPro" id="IPR051751">
    <property type="entry name" value="Immunoreceptor_sig_adapters"/>
</dbReference>